<dbReference type="EMBL" id="ACWF01000155">
    <property type="protein sequence ID" value="EHL73819.1"/>
    <property type="molecule type" value="Genomic_DNA"/>
</dbReference>
<comment type="subunit">
    <text evidence="1 10">Homodimer.</text>
</comment>
<evidence type="ECO:0000256" key="2">
    <source>
        <dbReference type="ARBA" id="ARBA00012477"/>
    </source>
</evidence>
<feature type="binding site" evidence="10">
    <location>
        <position position="65"/>
    </location>
    <ligand>
        <name>Zn(2+)</name>
        <dbReference type="ChEBI" id="CHEBI:29105"/>
        <label>2</label>
        <note>catalytic</note>
    </ligand>
</feature>
<feature type="binding site" evidence="10">
    <location>
        <position position="63"/>
    </location>
    <ligand>
        <name>Zn(2+)</name>
        <dbReference type="ChEBI" id="CHEBI:29105"/>
        <label>1</label>
        <note>catalytic</note>
    </ligand>
</feature>
<accession>G9QPF7</accession>
<evidence type="ECO:0000256" key="10">
    <source>
        <dbReference type="HAMAP-Rule" id="MF_01818"/>
    </source>
</evidence>
<comment type="similarity">
    <text evidence="10">Belongs to the RNase Z family.</text>
</comment>
<protein>
    <recommendedName>
        <fullName evidence="2 10">Ribonuclease Z</fullName>
        <shortName evidence="10">RNase Z</shortName>
        <ecNumber evidence="2 10">3.1.26.11</ecNumber>
    </recommendedName>
    <alternativeName>
        <fullName evidence="10">tRNA 3 endonuclease</fullName>
    </alternativeName>
    <alternativeName>
        <fullName evidence="10">tRNase Z</fullName>
    </alternativeName>
</protein>
<evidence type="ECO:0000256" key="7">
    <source>
        <dbReference type="ARBA" id="ARBA00022801"/>
    </source>
</evidence>
<feature type="binding site" evidence="10">
    <location>
        <position position="61"/>
    </location>
    <ligand>
        <name>Zn(2+)</name>
        <dbReference type="ChEBI" id="CHEBI:29105"/>
        <label>1</label>
        <note>catalytic</note>
    </ligand>
</feature>
<dbReference type="Pfam" id="PF23023">
    <property type="entry name" value="Anti-Pycsar_Apyc1"/>
    <property type="match status" value="1"/>
</dbReference>
<dbReference type="SUPFAM" id="SSF56281">
    <property type="entry name" value="Metallo-hydrolase/oxidoreductase"/>
    <property type="match status" value="1"/>
</dbReference>
<dbReference type="GO" id="GO:0042781">
    <property type="term" value="F:3'-tRNA processing endoribonuclease activity"/>
    <property type="evidence" value="ECO:0007669"/>
    <property type="project" value="UniProtKB-UniRule"/>
</dbReference>
<dbReference type="InterPro" id="IPR036866">
    <property type="entry name" value="RibonucZ/Hydroxyglut_hydro"/>
</dbReference>
<keyword evidence="8 10" id="KW-0862">Zinc</keyword>
<dbReference type="CDD" id="cd07717">
    <property type="entry name" value="RNaseZ_ZiPD-like_MBL-fold"/>
    <property type="match status" value="1"/>
</dbReference>
<evidence type="ECO:0000256" key="1">
    <source>
        <dbReference type="ARBA" id="ARBA00011738"/>
    </source>
</evidence>
<keyword evidence="4 10" id="KW-0540">Nuclease</keyword>
<dbReference type="GO" id="GO:0042802">
    <property type="term" value="F:identical protein binding"/>
    <property type="evidence" value="ECO:0007669"/>
    <property type="project" value="UniProtKB-ARBA"/>
</dbReference>
<evidence type="ECO:0000313" key="12">
    <source>
        <dbReference type="Proteomes" id="UP000011747"/>
    </source>
</evidence>
<evidence type="ECO:0000256" key="3">
    <source>
        <dbReference type="ARBA" id="ARBA00022694"/>
    </source>
</evidence>
<dbReference type="PANTHER" id="PTHR46018">
    <property type="entry name" value="ZINC PHOSPHODIESTERASE ELAC PROTEIN 1"/>
    <property type="match status" value="1"/>
</dbReference>
<dbReference type="PANTHER" id="PTHR46018:SF2">
    <property type="entry name" value="ZINC PHOSPHODIESTERASE ELAC PROTEIN 1"/>
    <property type="match status" value="1"/>
</dbReference>
<dbReference type="NCBIfam" id="TIGR02651">
    <property type="entry name" value="RNase_Z"/>
    <property type="match status" value="1"/>
</dbReference>
<evidence type="ECO:0000256" key="5">
    <source>
        <dbReference type="ARBA" id="ARBA00022723"/>
    </source>
</evidence>
<keyword evidence="3 10" id="KW-0819">tRNA processing</keyword>
<proteinExistence type="inferred from homology"/>
<evidence type="ECO:0000256" key="9">
    <source>
        <dbReference type="ARBA" id="ARBA00057812"/>
    </source>
</evidence>
<dbReference type="Proteomes" id="UP000011747">
    <property type="component" value="Unassembled WGS sequence"/>
</dbReference>
<sequence>MLFLGTGAGVPAKARNVSALALKLLAERGTVWLFDCGEGTQHQILRTSLKPRKIEKIFITHLHGDHIFGLPGLLGSRSFQAGETPLTVYGPKGIADFLRVSLEVSETRLRYPLIIEEIEEGIVFEDEQMIVETRLLEHGIPSYGYRITEKDKPGVLLVDKLKEMGIMPGPLYKKIKNGETVVLEDGRVIDGKEFVGPSKKGKVVAILGDTRPCQAAVDLAKDADMLVHEGTFSAESAEMAYEYFHSTTAQAAEIAKKANAKALCLNHVSSRYPVEEWDHLQKEAESIFQPTVLVHDFMEVKIEDITKKEG</sequence>
<gene>
    <name evidence="10" type="primary">rnz</name>
    <name evidence="11" type="ORF">HMPREF1015_00174</name>
</gene>
<keyword evidence="6 10" id="KW-0255">Endonuclease</keyword>
<feature type="binding site" evidence="10">
    <location>
        <position position="66"/>
    </location>
    <ligand>
        <name>Zn(2+)</name>
        <dbReference type="ChEBI" id="CHEBI:29105"/>
        <label>2</label>
        <note>catalytic</note>
    </ligand>
</feature>
<dbReference type="NCBIfam" id="NF000801">
    <property type="entry name" value="PRK00055.1-3"/>
    <property type="match status" value="1"/>
</dbReference>
<evidence type="ECO:0000256" key="8">
    <source>
        <dbReference type="ARBA" id="ARBA00022833"/>
    </source>
</evidence>
<keyword evidence="5 10" id="KW-0479">Metal-binding</keyword>
<organism evidence="11 12">
    <name type="scientific">Bacillus smithii 7_3_47FAA</name>
    <dbReference type="NCBI Taxonomy" id="665952"/>
    <lineage>
        <taxon>Bacteria</taxon>
        <taxon>Bacillati</taxon>
        <taxon>Bacillota</taxon>
        <taxon>Bacilli</taxon>
        <taxon>Bacillales</taxon>
        <taxon>Bacillaceae</taxon>
        <taxon>Bacillus</taxon>
    </lineage>
</organism>
<name>G9QPF7_9BACI</name>
<comment type="caution">
    <text evidence="11">The sequence shown here is derived from an EMBL/GenBank/DDBJ whole genome shotgun (WGS) entry which is preliminary data.</text>
</comment>
<keyword evidence="7 10" id="KW-0378">Hydrolase</keyword>
<evidence type="ECO:0000313" key="11">
    <source>
        <dbReference type="EMBL" id="EHL73819.1"/>
    </source>
</evidence>
<dbReference type="EC" id="3.1.26.11" evidence="2 10"/>
<feature type="active site" description="Proton acceptor" evidence="10">
    <location>
        <position position="65"/>
    </location>
</feature>
<dbReference type="HOGENOM" id="CLU_031317_2_0_9"/>
<feature type="binding site" evidence="10">
    <location>
        <position position="267"/>
    </location>
    <ligand>
        <name>Zn(2+)</name>
        <dbReference type="ChEBI" id="CHEBI:29105"/>
        <label>2</label>
        <note>catalytic</note>
    </ligand>
</feature>
<evidence type="ECO:0000256" key="4">
    <source>
        <dbReference type="ARBA" id="ARBA00022722"/>
    </source>
</evidence>
<dbReference type="AlphaFoldDB" id="G9QPF7"/>
<feature type="binding site" evidence="10">
    <location>
        <position position="209"/>
    </location>
    <ligand>
        <name>Zn(2+)</name>
        <dbReference type="ChEBI" id="CHEBI:29105"/>
        <label>2</label>
        <note>catalytic</note>
    </ligand>
</feature>
<dbReference type="HAMAP" id="MF_01818">
    <property type="entry name" value="RNase_Z_BN"/>
    <property type="match status" value="1"/>
</dbReference>
<evidence type="ECO:0000256" key="6">
    <source>
        <dbReference type="ARBA" id="ARBA00022759"/>
    </source>
</evidence>
<dbReference type="PATRIC" id="fig|665952.3.peg.3052"/>
<dbReference type="FunFam" id="3.60.15.10:FF:000002">
    <property type="entry name" value="Ribonuclease Z"/>
    <property type="match status" value="1"/>
</dbReference>
<dbReference type="Gene3D" id="3.60.15.10">
    <property type="entry name" value="Ribonuclease Z/Hydroxyacylglutathione hydrolase-like"/>
    <property type="match status" value="1"/>
</dbReference>
<dbReference type="InterPro" id="IPR013471">
    <property type="entry name" value="RNase_Z/BN"/>
</dbReference>
<reference evidence="11 12" key="1">
    <citation type="submission" date="2011-09" db="EMBL/GenBank/DDBJ databases">
        <title>The Genome Sequence of Bacillus smithii 7_3_47FAA.</title>
        <authorList>
            <consortium name="The Broad Institute Genome Sequencing Platform"/>
            <person name="Earl A."/>
            <person name="Ward D."/>
            <person name="Feldgarden M."/>
            <person name="Gevers D."/>
            <person name="Daigneault M."/>
            <person name="Strauss J."/>
            <person name="Allen-Vercoe E."/>
            <person name="Young S.K."/>
            <person name="Zeng Q."/>
            <person name="Gargeya S."/>
            <person name="Fitzgerald M."/>
            <person name="Haas B."/>
            <person name="Abouelleil A."/>
            <person name="Alvarado L."/>
            <person name="Arachchi H.M."/>
            <person name="Berlin A."/>
            <person name="Brown A."/>
            <person name="Chapman S.B."/>
            <person name="Chen Z."/>
            <person name="Dunbar C."/>
            <person name="Freedman E."/>
            <person name="Gearin G."/>
            <person name="Goldberg J."/>
            <person name="Griggs A."/>
            <person name="Gujja S."/>
            <person name="Heiman D."/>
            <person name="Howarth C."/>
            <person name="Larson L."/>
            <person name="Lui A."/>
            <person name="MacDonald P.J.P."/>
            <person name="Montmayeur A."/>
            <person name="Murphy C."/>
            <person name="Neiman D."/>
            <person name="Pearson M."/>
            <person name="Priest M."/>
            <person name="Roberts A."/>
            <person name="Saif S."/>
            <person name="Shea T."/>
            <person name="Shenoy N."/>
            <person name="Sisk P."/>
            <person name="Stolte C."/>
            <person name="Sykes S."/>
            <person name="Wortman J."/>
            <person name="Nusbaum C."/>
            <person name="Birren B."/>
        </authorList>
    </citation>
    <scope>NUCLEOTIDE SEQUENCE [LARGE SCALE GENOMIC DNA]</scope>
    <source>
        <strain evidence="11 12">7_3_47FAA</strain>
    </source>
</reference>
<feature type="binding site" evidence="10">
    <location>
        <position position="209"/>
    </location>
    <ligand>
        <name>Zn(2+)</name>
        <dbReference type="ChEBI" id="CHEBI:29105"/>
        <label>1</label>
        <note>catalytic</note>
    </ligand>
</feature>
<comment type="function">
    <text evidence="9 10">Zinc phosphodiesterase, which displays some tRNA 3'-processing endonuclease activity. Probably involved in tRNA maturation, by removing a 3'-trailer from precursor tRNA.</text>
</comment>
<comment type="cofactor">
    <cofactor evidence="10">
        <name>Zn(2+)</name>
        <dbReference type="ChEBI" id="CHEBI:29105"/>
    </cofactor>
    <text evidence="10">Binds 2 Zn(2+) ions.</text>
</comment>
<comment type="catalytic activity">
    <reaction evidence="10">
        <text>Endonucleolytic cleavage of RNA, removing extra 3' nucleotides from tRNA precursor, generating 3' termini of tRNAs. A 3'-hydroxy group is left at the tRNA terminus and a 5'-phosphoryl group is left at the trailer molecule.</text>
        <dbReference type="EC" id="3.1.26.11"/>
    </reaction>
</comment>
<keyword evidence="12" id="KW-1185">Reference proteome</keyword>
<dbReference type="GO" id="GO:0008270">
    <property type="term" value="F:zinc ion binding"/>
    <property type="evidence" value="ECO:0007669"/>
    <property type="project" value="UniProtKB-UniRule"/>
</dbReference>
<feature type="binding site" evidence="10">
    <location>
        <position position="138"/>
    </location>
    <ligand>
        <name>Zn(2+)</name>
        <dbReference type="ChEBI" id="CHEBI:29105"/>
        <label>1</label>
        <note>catalytic</note>
    </ligand>
</feature>